<dbReference type="GO" id="GO:0016491">
    <property type="term" value="F:oxidoreductase activity"/>
    <property type="evidence" value="ECO:0007669"/>
    <property type="project" value="InterPro"/>
</dbReference>
<evidence type="ECO:0000256" key="5">
    <source>
        <dbReference type="SAM" id="Coils"/>
    </source>
</evidence>
<keyword evidence="3 6" id="KW-1133">Transmembrane helix</keyword>
<organism evidence="8 9">
    <name type="scientific">Aspergillus ochraceoroseus</name>
    <dbReference type="NCBI Taxonomy" id="138278"/>
    <lineage>
        <taxon>Eukaryota</taxon>
        <taxon>Fungi</taxon>
        <taxon>Dikarya</taxon>
        <taxon>Ascomycota</taxon>
        <taxon>Pezizomycotina</taxon>
        <taxon>Eurotiomycetes</taxon>
        <taxon>Eurotiomycetidae</taxon>
        <taxon>Eurotiales</taxon>
        <taxon>Aspergillaceae</taxon>
        <taxon>Aspergillus</taxon>
        <taxon>Aspergillus subgen. Nidulantes</taxon>
    </lineage>
</organism>
<dbReference type="GO" id="GO:0008610">
    <property type="term" value="P:lipid biosynthetic process"/>
    <property type="evidence" value="ECO:0007669"/>
    <property type="project" value="InterPro"/>
</dbReference>
<feature type="domain" description="Fatty acid hydroxylase" evidence="7">
    <location>
        <begin position="171"/>
        <end position="296"/>
    </location>
</feature>
<comment type="subcellular location">
    <subcellularLocation>
        <location evidence="1">Membrane</location>
    </subcellularLocation>
</comment>
<dbReference type="AlphaFoldDB" id="A0A0F8U3C9"/>
<dbReference type="OrthoDB" id="6354873at2759"/>
<dbReference type="GO" id="GO:0005506">
    <property type="term" value="F:iron ion binding"/>
    <property type="evidence" value="ECO:0007669"/>
    <property type="project" value="InterPro"/>
</dbReference>
<dbReference type="Proteomes" id="UP000034947">
    <property type="component" value="Unassembled WGS sequence"/>
</dbReference>
<sequence length="359" mass="42386">LEGNPESSWGHHNSTMDIVLDVLDTLVLDRLYAALLPAPEGVRPVAVEYNSHVARYMELQPTKWAGMSQLARDSIIRQMFSLFLLTWIFGVLVYFVSSTLSFFFVFDKKFMMHPKFLRDQINLEIKQSMRAMPVMAALTAPFFVAELRGYSRLYDFPSEAPFQLYTYLQFPLFIAFTDFCIYWIHRALHHPLIYKWLHKSHHKWIVPTPYASFAFNPVDGWSQSVPYHVFPFVFPLQKTAYLMLFAFVTVWTVIIHDGEYATSSPVINGSACHTYHHLYFNYNYGQFTTLWDRLGGSYRQPDAELFDREIKMGKSQWEKQVKEMEKIVRELRERMTGSMERCRRRCSDLFLMNTYLHYI</sequence>
<comment type="caution">
    <text evidence="8">The sequence shown here is derived from an EMBL/GenBank/DDBJ whole genome shotgun (WGS) entry which is preliminary data.</text>
</comment>
<dbReference type="EMBL" id="JYKN01003082">
    <property type="protein sequence ID" value="KKK14103.1"/>
    <property type="molecule type" value="Genomic_DNA"/>
</dbReference>
<keyword evidence="9" id="KW-1185">Reference proteome</keyword>
<feature type="non-terminal residue" evidence="8">
    <location>
        <position position="1"/>
    </location>
</feature>
<evidence type="ECO:0000256" key="3">
    <source>
        <dbReference type="ARBA" id="ARBA00022989"/>
    </source>
</evidence>
<dbReference type="InterPro" id="IPR050307">
    <property type="entry name" value="Sterol_Desaturase_Related"/>
</dbReference>
<dbReference type="Pfam" id="PF04116">
    <property type="entry name" value="FA_hydroxylase"/>
    <property type="match status" value="1"/>
</dbReference>
<dbReference type="PANTHER" id="PTHR11863">
    <property type="entry name" value="STEROL DESATURASE"/>
    <property type="match status" value="1"/>
</dbReference>
<dbReference type="VEuPathDB" id="FungiDB:P175DRAFT_0427513"/>
<accession>A0A0F8U3C9</accession>
<dbReference type="GO" id="GO:0016020">
    <property type="term" value="C:membrane"/>
    <property type="evidence" value="ECO:0007669"/>
    <property type="project" value="UniProtKB-SubCell"/>
</dbReference>
<evidence type="ECO:0000256" key="6">
    <source>
        <dbReference type="SAM" id="Phobius"/>
    </source>
</evidence>
<reference evidence="8 9" key="1">
    <citation type="submission" date="2015-02" db="EMBL/GenBank/DDBJ databases">
        <title>Draft Genome Sequences of Two Closely-Related Aflatoxigenic Aspergillus Species Obtained from the Cote d'Ivoire.</title>
        <authorList>
            <person name="Moore G.G."/>
            <person name="Beltz S.B."/>
            <person name="Mack B.M."/>
        </authorList>
    </citation>
    <scope>NUCLEOTIDE SEQUENCE [LARGE SCALE GENOMIC DNA]</scope>
    <source>
        <strain evidence="8 9">SRRC1432</strain>
    </source>
</reference>
<keyword evidence="4 6" id="KW-0472">Membrane</keyword>
<keyword evidence="2 6" id="KW-0812">Transmembrane</keyword>
<feature type="coiled-coil region" evidence="5">
    <location>
        <begin position="314"/>
        <end position="341"/>
    </location>
</feature>
<evidence type="ECO:0000259" key="7">
    <source>
        <dbReference type="Pfam" id="PF04116"/>
    </source>
</evidence>
<name>A0A0F8U3C9_9EURO</name>
<feature type="transmembrane region" description="Helical" evidence="6">
    <location>
        <begin position="164"/>
        <end position="184"/>
    </location>
</feature>
<evidence type="ECO:0000313" key="9">
    <source>
        <dbReference type="Proteomes" id="UP000034947"/>
    </source>
</evidence>
<evidence type="ECO:0000313" key="8">
    <source>
        <dbReference type="EMBL" id="KKK14103.1"/>
    </source>
</evidence>
<evidence type="ECO:0000256" key="4">
    <source>
        <dbReference type="ARBA" id="ARBA00023136"/>
    </source>
</evidence>
<gene>
    <name evidence="8" type="ORF">AOCH_000886</name>
</gene>
<dbReference type="InterPro" id="IPR006694">
    <property type="entry name" value="Fatty_acid_hydroxylase"/>
</dbReference>
<keyword evidence="5" id="KW-0175">Coiled coil</keyword>
<evidence type="ECO:0000256" key="2">
    <source>
        <dbReference type="ARBA" id="ARBA00022692"/>
    </source>
</evidence>
<proteinExistence type="predicted"/>
<feature type="transmembrane region" description="Helical" evidence="6">
    <location>
        <begin position="80"/>
        <end position="106"/>
    </location>
</feature>
<protein>
    <recommendedName>
        <fullName evidence="7">Fatty acid hydroxylase domain-containing protein</fullName>
    </recommendedName>
</protein>
<evidence type="ECO:0000256" key="1">
    <source>
        <dbReference type="ARBA" id="ARBA00004370"/>
    </source>
</evidence>